<dbReference type="AlphaFoldDB" id="A0A6M8BHG7"/>
<dbReference type="KEGG" id="theu:HPC62_10715"/>
<name>A0A6M8BHG7_9CYAN</name>
<evidence type="ECO:0000313" key="2">
    <source>
        <dbReference type="EMBL" id="QKD82593.1"/>
    </source>
</evidence>
<dbReference type="CDD" id="cd02980">
    <property type="entry name" value="TRX_Fd_family"/>
    <property type="match status" value="1"/>
</dbReference>
<evidence type="ECO:0000256" key="1">
    <source>
        <dbReference type="SAM" id="MobiDB-lite"/>
    </source>
</evidence>
<dbReference type="Proteomes" id="UP000505210">
    <property type="component" value="Chromosome"/>
</dbReference>
<protein>
    <submittedName>
        <fullName evidence="2">(2Fe-2S) ferredoxin domain-containing protein</fullName>
    </submittedName>
</protein>
<feature type="compositionally biased region" description="Low complexity" evidence="1">
    <location>
        <begin position="1"/>
        <end position="15"/>
    </location>
</feature>
<organism evidence="2 3">
    <name type="scientific">Thermoleptolyngbya sichuanensis A183</name>
    <dbReference type="NCBI Taxonomy" id="2737172"/>
    <lineage>
        <taxon>Bacteria</taxon>
        <taxon>Bacillati</taxon>
        <taxon>Cyanobacteriota</taxon>
        <taxon>Cyanophyceae</taxon>
        <taxon>Oculatellales</taxon>
        <taxon>Oculatellaceae</taxon>
        <taxon>Thermoleptolyngbya</taxon>
        <taxon>Thermoleptolyngbya sichuanensis</taxon>
    </lineage>
</organism>
<sequence>MFETPQPTSQPESPQAELPGKQATPLKRRCVSVCQYRSCERSGSAAVLAAFREANLPGVLISASDCMGQCASGPTVRVTPDNVWYCRVKPEDVGAIATQHLQHDEPVERLLHPRFHPRFDFAD</sequence>
<dbReference type="Gene3D" id="3.40.30.10">
    <property type="entry name" value="Glutaredoxin"/>
    <property type="match status" value="1"/>
</dbReference>
<gene>
    <name evidence="2" type="ORF">HPC62_10715</name>
</gene>
<dbReference type="RefSeq" id="WP_172355521.1">
    <property type="nucleotide sequence ID" value="NZ_CP053661.1"/>
</dbReference>
<dbReference type="InterPro" id="IPR036249">
    <property type="entry name" value="Thioredoxin-like_sf"/>
</dbReference>
<evidence type="ECO:0000313" key="3">
    <source>
        <dbReference type="Proteomes" id="UP000505210"/>
    </source>
</evidence>
<reference evidence="2 3" key="1">
    <citation type="submission" date="2020-05" db="EMBL/GenBank/DDBJ databases">
        <title>Complete genome sequence of of a novel Thermoleptolyngbya strain isolated from hot springs of Ganzi, Sichuan China.</title>
        <authorList>
            <person name="Tang J."/>
            <person name="Daroch M."/>
            <person name="Li L."/>
            <person name="Waleron K."/>
            <person name="Waleron M."/>
            <person name="Waleron M."/>
        </authorList>
    </citation>
    <scope>NUCLEOTIDE SEQUENCE [LARGE SCALE GENOMIC DNA]</scope>
    <source>
        <strain evidence="2 3">PKUAC-SCTA183</strain>
    </source>
</reference>
<proteinExistence type="predicted"/>
<dbReference type="EMBL" id="CP053661">
    <property type="protein sequence ID" value="QKD82593.1"/>
    <property type="molecule type" value="Genomic_DNA"/>
</dbReference>
<feature type="region of interest" description="Disordered" evidence="1">
    <location>
        <begin position="1"/>
        <end position="23"/>
    </location>
</feature>
<accession>A0A6M8BHG7</accession>
<dbReference type="SUPFAM" id="SSF52833">
    <property type="entry name" value="Thioredoxin-like"/>
    <property type="match status" value="1"/>
</dbReference>
<keyword evidence="3" id="KW-1185">Reference proteome</keyword>